<evidence type="ECO:0000313" key="2">
    <source>
        <dbReference type="EMBL" id="MBA0590752.1"/>
    </source>
</evidence>
<accession>A0A7J8PPF3</accession>
<name>A0A7J8PPF3_GOSRA</name>
<organism evidence="2 3">
    <name type="scientific">Gossypium raimondii</name>
    <name type="common">Peruvian cotton</name>
    <name type="synonym">Gossypium klotzschianum subsp. raimondii</name>
    <dbReference type="NCBI Taxonomy" id="29730"/>
    <lineage>
        <taxon>Eukaryota</taxon>
        <taxon>Viridiplantae</taxon>
        <taxon>Streptophyta</taxon>
        <taxon>Embryophyta</taxon>
        <taxon>Tracheophyta</taxon>
        <taxon>Spermatophyta</taxon>
        <taxon>Magnoliopsida</taxon>
        <taxon>eudicotyledons</taxon>
        <taxon>Gunneridae</taxon>
        <taxon>Pentapetalae</taxon>
        <taxon>rosids</taxon>
        <taxon>malvids</taxon>
        <taxon>Malvales</taxon>
        <taxon>Malvaceae</taxon>
        <taxon>Malvoideae</taxon>
        <taxon>Gossypium</taxon>
    </lineage>
</organism>
<gene>
    <name evidence="2" type="ORF">Gorai_019444</name>
</gene>
<proteinExistence type="predicted"/>
<protein>
    <submittedName>
        <fullName evidence="2">Uncharacterized protein</fullName>
    </submittedName>
</protein>
<keyword evidence="1" id="KW-0812">Transmembrane</keyword>
<evidence type="ECO:0000256" key="1">
    <source>
        <dbReference type="SAM" id="Phobius"/>
    </source>
</evidence>
<keyword evidence="1" id="KW-0472">Membrane</keyword>
<dbReference type="EMBL" id="JABEZZ010000007">
    <property type="protein sequence ID" value="MBA0590752.1"/>
    <property type="molecule type" value="Genomic_DNA"/>
</dbReference>
<dbReference type="Proteomes" id="UP000593578">
    <property type="component" value="Unassembled WGS sequence"/>
</dbReference>
<comment type="caution">
    <text evidence="2">The sequence shown here is derived from an EMBL/GenBank/DDBJ whole genome shotgun (WGS) entry which is preliminary data.</text>
</comment>
<keyword evidence="1" id="KW-1133">Transmembrane helix</keyword>
<sequence>MGSLHATVWWPGMPMVLFMGGAWVM</sequence>
<evidence type="ECO:0000313" key="3">
    <source>
        <dbReference type="Proteomes" id="UP000593578"/>
    </source>
</evidence>
<feature type="transmembrane region" description="Helical" evidence="1">
    <location>
        <begin position="6"/>
        <end position="24"/>
    </location>
</feature>
<reference evidence="2 3" key="1">
    <citation type="journal article" date="2019" name="Genome Biol. Evol.">
        <title>Insights into the evolution of the New World diploid cottons (Gossypium, subgenus Houzingenia) based on genome sequencing.</title>
        <authorList>
            <person name="Grover C.E."/>
            <person name="Arick M.A. 2nd"/>
            <person name="Thrash A."/>
            <person name="Conover J.L."/>
            <person name="Sanders W.S."/>
            <person name="Peterson D.G."/>
            <person name="Frelichowski J.E."/>
            <person name="Scheffler J.A."/>
            <person name="Scheffler B.E."/>
            <person name="Wendel J.F."/>
        </authorList>
    </citation>
    <scope>NUCLEOTIDE SEQUENCE [LARGE SCALE GENOMIC DNA]</scope>
    <source>
        <strain evidence="2">8</strain>
        <tissue evidence="2">Leaf</tissue>
    </source>
</reference>
<dbReference type="AlphaFoldDB" id="A0A7J8PPF3"/>